<comment type="caution">
    <text evidence="12">The sequence shown here is derived from an EMBL/GenBank/DDBJ whole genome shotgun (WGS) entry which is preliminary data.</text>
</comment>
<evidence type="ECO:0000256" key="6">
    <source>
        <dbReference type="ARBA" id="ARBA00023180"/>
    </source>
</evidence>
<dbReference type="InterPro" id="IPR038565">
    <property type="entry name" value="CLIP_sf"/>
</dbReference>
<evidence type="ECO:0000313" key="12">
    <source>
        <dbReference type="EMBL" id="KAL1506477.1"/>
    </source>
</evidence>
<comment type="similarity">
    <text evidence="7 9">Belongs to the peptidase S1 family. CLIP subfamily.</text>
</comment>
<keyword evidence="13" id="KW-1185">Reference proteome</keyword>
<evidence type="ECO:0000256" key="5">
    <source>
        <dbReference type="ARBA" id="ARBA00023157"/>
    </source>
</evidence>
<dbReference type="PROSITE" id="PS50240">
    <property type="entry name" value="TRYPSIN_DOM"/>
    <property type="match status" value="1"/>
</dbReference>
<evidence type="ECO:0000256" key="8">
    <source>
        <dbReference type="RuleBase" id="RU363034"/>
    </source>
</evidence>
<dbReference type="CDD" id="cd00190">
    <property type="entry name" value="Tryp_SPc"/>
    <property type="match status" value="1"/>
</dbReference>
<keyword evidence="1 8" id="KW-0645">Protease</keyword>
<dbReference type="InterPro" id="IPR051487">
    <property type="entry name" value="Ser/Thr_Proteases_Immune/Dev"/>
</dbReference>
<dbReference type="FunFam" id="2.40.10.10:FF:000028">
    <property type="entry name" value="Serine protease easter"/>
    <property type="match status" value="1"/>
</dbReference>
<dbReference type="InterPro" id="IPR043504">
    <property type="entry name" value="Peptidase_S1_PA_chymotrypsin"/>
</dbReference>
<dbReference type="InterPro" id="IPR018114">
    <property type="entry name" value="TRYPSIN_HIS"/>
</dbReference>
<dbReference type="InterPro" id="IPR033116">
    <property type="entry name" value="TRYPSIN_SER"/>
</dbReference>
<evidence type="ECO:0000256" key="7">
    <source>
        <dbReference type="ARBA" id="ARBA00024195"/>
    </source>
</evidence>
<evidence type="ECO:0000313" key="13">
    <source>
        <dbReference type="Proteomes" id="UP001566132"/>
    </source>
</evidence>
<proteinExistence type="inferred from homology"/>
<name>A0ABD1EZK7_HYPHA</name>
<organism evidence="12 13">
    <name type="scientific">Hypothenemus hampei</name>
    <name type="common">Coffee berry borer</name>
    <dbReference type="NCBI Taxonomy" id="57062"/>
    <lineage>
        <taxon>Eukaryota</taxon>
        <taxon>Metazoa</taxon>
        <taxon>Ecdysozoa</taxon>
        <taxon>Arthropoda</taxon>
        <taxon>Hexapoda</taxon>
        <taxon>Insecta</taxon>
        <taxon>Pterygota</taxon>
        <taxon>Neoptera</taxon>
        <taxon>Endopterygota</taxon>
        <taxon>Coleoptera</taxon>
        <taxon>Polyphaga</taxon>
        <taxon>Cucujiformia</taxon>
        <taxon>Curculionidae</taxon>
        <taxon>Scolytinae</taxon>
        <taxon>Hypothenemus</taxon>
    </lineage>
</organism>
<protein>
    <recommendedName>
        <fullName evidence="9">CLIP domain-containing serine protease</fullName>
        <ecNumber evidence="8">3.4.21.-</ecNumber>
    </recommendedName>
</protein>
<dbReference type="GO" id="GO:0005576">
    <property type="term" value="C:extracellular region"/>
    <property type="evidence" value="ECO:0007669"/>
    <property type="project" value="UniProtKB-SubCell"/>
</dbReference>
<dbReference type="InterPro" id="IPR001254">
    <property type="entry name" value="Trypsin_dom"/>
</dbReference>
<dbReference type="FunFam" id="2.40.10.10:FF:000084">
    <property type="entry name" value="Serine protease easter"/>
    <property type="match status" value="1"/>
</dbReference>
<dbReference type="Gene3D" id="3.30.1640.30">
    <property type="match status" value="1"/>
</dbReference>
<dbReference type="EC" id="3.4.21.-" evidence="8"/>
<dbReference type="PANTHER" id="PTHR24256">
    <property type="entry name" value="TRYPTASE-RELATED"/>
    <property type="match status" value="1"/>
</dbReference>
<dbReference type="InterPro" id="IPR022700">
    <property type="entry name" value="CLIP"/>
</dbReference>
<evidence type="ECO:0000256" key="9">
    <source>
        <dbReference type="RuleBase" id="RU366078"/>
    </source>
</evidence>
<evidence type="ECO:0000259" key="11">
    <source>
        <dbReference type="PROSITE" id="PS51888"/>
    </source>
</evidence>
<keyword evidence="4 8" id="KW-0720">Serine protease</keyword>
<dbReference type="Gene3D" id="2.40.10.10">
    <property type="entry name" value="Trypsin-like serine proteases"/>
    <property type="match status" value="2"/>
</dbReference>
<dbReference type="EMBL" id="JBDJPC010000004">
    <property type="protein sequence ID" value="KAL1506477.1"/>
    <property type="molecule type" value="Genomic_DNA"/>
</dbReference>
<evidence type="ECO:0000256" key="1">
    <source>
        <dbReference type="ARBA" id="ARBA00022670"/>
    </source>
</evidence>
<keyword evidence="2 9" id="KW-0732">Signal</keyword>
<gene>
    <name evidence="12" type="ORF">ABEB36_005837</name>
</gene>
<keyword evidence="3 8" id="KW-0378">Hydrolase</keyword>
<feature type="domain" description="Peptidase S1" evidence="10">
    <location>
        <begin position="115"/>
        <end position="372"/>
    </location>
</feature>
<evidence type="ECO:0000256" key="3">
    <source>
        <dbReference type="ARBA" id="ARBA00022801"/>
    </source>
</evidence>
<dbReference type="AlphaFoldDB" id="A0ABD1EZK7"/>
<keyword evidence="6" id="KW-0325">Glycoprotein</keyword>
<dbReference type="GO" id="GO:0004252">
    <property type="term" value="F:serine-type endopeptidase activity"/>
    <property type="evidence" value="ECO:0007669"/>
    <property type="project" value="UniProtKB-UniRule"/>
</dbReference>
<keyword evidence="9" id="KW-0964">Secreted</keyword>
<dbReference type="PROSITE" id="PS00135">
    <property type="entry name" value="TRYPSIN_SER"/>
    <property type="match status" value="1"/>
</dbReference>
<comment type="subcellular location">
    <subcellularLocation>
        <location evidence="9">Secreted</location>
    </subcellularLocation>
</comment>
<accession>A0ABD1EZK7</accession>
<dbReference type="SMART" id="SM00020">
    <property type="entry name" value="Tryp_SPc"/>
    <property type="match status" value="1"/>
</dbReference>
<dbReference type="InterPro" id="IPR009003">
    <property type="entry name" value="Peptidase_S1_PA"/>
</dbReference>
<dbReference type="Proteomes" id="UP001566132">
    <property type="component" value="Unassembled WGS sequence"/>
</dbReference>
<dbReference type="PROSITE" id="PS00134">
    <property type="entry name" value="TRYPSIN_HIS"/>
    <property type="match status" value="1"/>
</dbReference>
<evidence type="ECO:0000256" key="4">
    <source>
        <dbReference type="ARBA" id="ARBA00022825"/>
    </source>
</evidence>
<reference evidence="12 13" key="1">
    <citation type="submission" date="2024-05" db="EMBL/GenBank/DDBJ databases">
        <title>Genetic variation in Jamaican populations of the coffee berry borer (Hypothenemus hampei).</title>
        <authorList>
            <person name="Errbii M."/>
            <person name="Myrie A."/>
        </authorList>
    </citation>
    <scope>NUCLEOTIDE SEQUENCE [LARGE SCALE GENOMIC DNA]</scope>
    <source>
        <strain evidence="12">JA-Hopewell-2020-01-JO</strain>
        <tissue evidence="12">Whole body</tissue>
    </source>
</reference>
<dbReference type="Pfam" id="PF12032">
    <property type="entry name" value="CLIP"/>
    <property type="match status" value="1"/>
</dbReference>
<feature type="chain" id="PRO_5044530217" description="CLIP domain-containing serine protease" evidence="9">
    <location>
        <begin position="17"/>
        <end position="373"/>
    </location>
</feature>
<feature type="signal peptide" evidence="9">
    <location>
        <begin position="1"/>
        <end position="16"/>
    </location>
</feature>
<dbReference type="SMART" id="SM00680">
    <property type="entry name" value="CLIP"/>
    <property type="match status" value="1"/>
</dbReference>
<dbReference type="GO" id="GO:0006508">
    <property type="term" value="P:proteolysis"/>
    <property type="evidence" value="ECO:0007669"/>
    <property type="project" value="UniProtKB-KW"/>
</dbReference>
<dbReference type="PRINTS" id="PR00722">
    <property type="entry name" value="CHYMOTRYPSIN"/>
</dbReference>
<dbReference type="SUPFAM" id="SSF50494">
    <property type="entry name" value="Trypsin-like serine proteases"/>
    <property type="match status" value="1"/>
</dbReference>
<evidence type="ECO:0000256" key="2">
    <source>
        <dbReference type="ARBA" id="ARBA00022729"/>
    </source>
</evidence>
<dbReference type="Pfam" id="PF00089">
    <property type="entry name" value="Trypsin"/>
    <property type="match status" value="1"/>
</dbReference>
<dbReference type="PROSITE" id="PS51888">
    <property type="entry name" value="CLIP"/>
    <property type="match status" value="1"/>
</dbReference>
<comment type="domain">
    <text evidence="9">The clip domain consists of 35-55 residues which are 'knitted' together usually by 3 conserved disulfide bonds forming a clip-like compact structure.</text>
</comment>
<evidence type="ECO:0000259" key="10">
    <source>
        <dbReference type="PROSITE" id="PS50240"/>
    </source>
</evidence>
<sequence>MLFFLLLLGFYCTINAQTLGGRCRTPTGESAKCISVYTCDSIIALLRVPSKTSEQTKFLNLSRCATSSSGIPYVCCGTGLSTTQTVDSNNLDSNFTPNRAIPGNDECGYQSYNKIFNGETTALDEFPWMAVIEYRKSNGQKQIACGGSLINPRYVLTAAHCITGLVLTKIGQPINVRLGEYDTSSPNRDCFTRNGVEYCNQEEINAKIEQLIPHPKYSESTRYHDIGLIRLNRNIPYSDYIQPICLPEPTHNSRTGHLSIVAGWGKTEKGTNSNIKLKLQVPITDQNSCSRIFGRYDLNITNRQVCAGGLDGKDSCKGDSGGPLMRTLPSDDSRWMLEGVVSFGYTYCGTEGIPGVYTKVSKYVAWIHNTVEP</sequence>
<dbReference type="InterPro" id="IPR001314">
    <property type="entry name" value="Peptidase_S1A"/>
</dbReference>
<keyword evidence="5" id="KW-1015">Disulfide bond</keyword>
<feature type="domain" description="Clip" evidence="11">
    <location>
        <begin position="22"/>
        <end position="76"/>
    </location>
</feature>